<comment type="caution">
    <text evidence="2">The sequence shown here is derived from an EMBL/GenBank/DDBJ whole genome shotgun (WGS) entry which is preliminary data.</text>
</comment>
<evidence type="ECO:0000313" key="3">
    <source>
        <dbReference type="Proteomes" id="UP001341840"/>
    </source>
</evidence>
<keyword evidence="3" id="KW-1185">Reference proteome</keyword>
<feature type="region of interest" description="Disordered" evidence="1">
    <location>
        <begin position="78"/>
        <end position="116"/>
    </location>
</feature>
<protein>
    <submittedName>
        <fullName evidence="2">Uncharacterized protein</fullName>
    </submittedName>
</protein>
<reference evidence="2 3" key="1">
    <citation type="journal article" date="2023" name="Plants (Basel)">
        <title>Bridging the Gap: Combining Genomics and Transcriptomics Approaches to Understand Stylosanthes scabra, an Orphan Legume from the Brazilian Caatinga.</title>
        <authorList>
            <person name="Ferreira-Neto J.R.C."/>
            <person name="da Silva M.D."/>
            <person name="Binneck E."/>
            <person name="de Melo N.F."/>
            <person name="da Silva R.H."/>
            <person name="de Melo A.L.T.M."/>
            <person name="Pandolfi V."/>
            <person name="Bustamante F.O."/>
            <person name="Brasileiro-Vidal A.C."/>
            <person name="Benko-Iseppon A.M."/>
        </authorList>
    </citation>
    <scope>NUCLEOTIDE SEQUENCE [LARGE SCALE GENOMIC DNA]</scope>
    <source>
        <tissue evidence="2">Leaves</tissue>
    </source>
</reference>
<evidence type="ECO:0000256" key="1">
    <source>
        <dbReference type="SAM" id="MobiDB-lite"/>
    </source>
</evidence>
<organism evidence="2 3">
    <name type="scientific">Stylosanthes scabra</name>
    <dbReference type="NCBI Taxonomy" id="79078"/>
    <lineage>
        <taxon>Eukaryota</taxon>
        <taxon>Viridiplantae</taxon>
        <taxon>Streptophyta</taxon>
        <taxon>Embryophyta</taxon>
        <taxon>Tracheophyta</taxon>
        <taxon>Spermatophyta</taxon>
        <taxon>Magnoliopsida</taxon>
        <taxon>eudicotyledons</taxon>
        <taxon>Gunneridae</taxon>
        <taxon>Pentapetalae</taxon>
        <taxon>rosids</taxon>
        <taxon>fabids</taxon>
        <taxon>Fabales</taxon>
        <taxon>Fabaceae</taxon>
        <taxon>Papilionoideae</taxon>
        <taxon>50 kb inversion clade</taxon>
        <taxon>dalbergioids sensu lato</taxon>
        <taxon>Dalbergieae</taxon>
        <taxon>Pterocarpus clade</taxon>
        <taxon>Stylosanthes</taxon>
    </lineage>
</organism>
<gene>
    <name evidence="2" type="ORF">PIB30_087091</name>
</gene>
<dbReference type="EMBL" id="JASCZI010182762">
    <property type="protein sequence ID" value="MED6188558.1"/>
    <property type="molecule type" value="Genomic_DNA"/>
</dbReference>
<name>A0ABU6WWP2_9FABA</name>
<sequence>MSRGRFQGCNGVKVRNKGASTLKVGFKGDVQGLGHLVNGTHKVKPSGQREDKGVQTSYVSLTKARIIKVSRNGAALVSSTRYPSRKHSHVNLPGKEMSSLSNGGGRLLQGRYKGSL</sequence>
<proteinExistence type="predicted"/>
<dbReference type="Proteomes" id="UP001341840">
    <property type="component" value="Unassembled WGS sequence"/>
</dbReference>
<accession>A0ABU6WWP2</accession>
<evidence type="ECO:0000313" key="2">
    <source>
        <dbReference type="EMBL" id="MED6188558.1"/>
    </source>
</evidence>